<sequence length="369" mass="42851">MEKFKKSLWLRFLLLLIGGIFLFQSCKVAAKPGNNSAEIENQESQDFEAYLLVYFKDDDHSLHMALSKDGYTFTDINNGKPVVGGDTIASQKGIRDPHISRGPDGAFYITMTDLHLFAKDLGYRETRWERPQEKYDWGNNRGFVLMKSYDLIHWTHSNFLFDEAFEELQDIGCAWAPQSIYDPEKDKMMVYFTMRIGHGKTKMYYAYADEDFTQLISFPKLLFDYPKSEIQVLDADILQMPNRRYCMTYVAQENPGGIKMAFSDHINRGYKYDPEWIDKEPGACEAPNMWKRNGVDKWVLMYDVFSVNPHNFGFLETTDFKNFKDLGHFNKGVMKTTNFTSPKHGSVISLTAKETRVLADHWGYDLNLE</sequence>
<dbReference type="GO" id="GO:0016787">
    <property type="term" value="F:hydrolase activity"/>
    <property type="evidence" value="ECO:0007669"/>
    <property type="project" value="UniProtKB-KW"/>
</dbReference>
<dbReference type="PANTHER" id="PTHR43301:SF3">
    <property type="entry name" value="ARABINAN ENDO-1,5-ALPHA-L-ARABINOSIDASE A-RELATED"/>
    <property type="match status" value="1"/>
</dbReference>
<keyword evidence="1" id="KW-0378">Hydrolase</keyword>
<dbReference type="AlphaFoldDB" id="A0A9X1UYS9"/>
<dbReference type="InterPro" id="IPR050727">
    <property type="entry name" value="GH43_arabinanases"/>
</dbReference>
<comment type="caution">
    <text evidence="1">The sequence shown here is derived from an EMBL/GenBank/DDBJ whole genome shotgun (WGS) entry which is preliminary data.</text>
</comment>
<dbReference type="Gene3D" id="2.115.10.20">
    <property type="entry name" value="Glycosyl hydrolase domain, family 43"/>
    <property type="match status" value="1"/>
</dbReference>
<dbReference type="RefSeq" id="WP_240100177.1">
    <property type="nucleotide sequence ID" value="NZ_JAJSON010000025.1"/>
</dbReference>
<gene>
    <name evidence="1" type="ORF">LU635_14320</name>
</gene>
<evidence type="ECO:0000313" key="1">
    <source>
        <dbReference type="EMBL" id="MCG9972822.1"/>
    </source>
</evidence>
<dbReference type="PANTHER" id="PTHR43301">
    <property type="entry name" value="ARABINAN ENDO-1,5-ALPHA-L-ARABINOSIDASE"/>
    <property type="match status" value="1"/>
</dbReference>
<reference evidence="1" key="1">
    <citation type="submission" date="2021-12" db="EMBL/GenBank/DDBJ databases">
        <title>Description of Gramella crocea sp. nov., a new bacterium isolated from activated sludge.</title>
        <authorList>
            <person name="Zhang X."/>
        </authorList>
    </citation>
    <scope>NUCLEOTIDE SEQUENCE</scope>
    <source>
        <strain evidence="1">YB25</strain>
    </source>
</reference>
<dbReference type="InterPro" id="IPR023296">
    <property type="entry name" value="Glyco_hydro_beta-prop_sf"/>
</dbReference>
<proteinExistence type="predicted"/>
<dbReference type="SUPFAM" id="SSF75005">
    <property type="entry name" value="Arabinanase/levansucrase/invertase"/>
    <property type="match status" value="2"/>
</dbReference>
<organism evidence="1 2">
    <name type="scientific">Christiangramia crocea</name>
    <dbReference type="NCBI Taxonomy" id="2904124"/>
    <lineage>
        <taxon>Bacteria</taxon>
        <taxon>Pseudomonadati</taxon>
        <taxon>Bacteroidota</taxon>
        <taxon>Flavobacteriia</taxon>
        <taxon>Flavobacteriales</taxon>
        <taxon>Flavobacteriaceae</taxon>
        <taxon>Christiangramia</taxon>
    </lineage>
</organism>
<dbReference type="EMBL" id="JAJSON010000025">
    <property type="protein sequence ID" value="MCG9972822.1"/>
    <property type="molecule type" value="Genomic_DNA"/>
</dbReference>
<evidence type="ECO:0000313" key="2">
    <source>
        <dbReference type="Proteomes" id="UP001139344"/>
    </source>
</evidence>
<dbReference type="CDD" id="cd08983">
    <property type="entry name" value="GH43_Bt3655-like"/>
    <property type="match status" value="1"/>
</dbReference>
<dbReference type="PROSITE" id="PS51257">
    <property type="entry name" value="PROKAR_LIPOPROTEIN"/>
    <property type="match status" value="1"/>
</dbReference>
<dbReference type="Proteomes" id="UP001139344">
    <property type="component" value="Unassembled WGS sequence"/>
</dbReference>
<keyword evidence="2" id="KW-1185">Reference proteome</keyword>
<protein>
    <submittedName>
        <fullName evidence="1">Glycoside hydrolase family 43 protein</fullName>
    </submittedName>
</protein>
<accession>A0A9X1UYS9</accession>
<name>A0A9X1UYS9_9FLAO</name>